<dbReference type="PANTHER" id="PTHR43722:SF1">
    <property type="entry name" value="PROLINE IMINOPEPTIDASE"/>
    <property type="match status" value="1"/>
</dbReference>
<protein>
    <recommendedName>
        <fullName evidence="4">Prolyl aminopeptidase</fullName>
    </recommendedName>
</protein>
<dbReference type="AlphaFoldDB" id="A0A813S4N7"/>
<dbReference type="InterPro" id="IPR029058">
    <property type="entry name" value="AB_hydrolase_fold"/>
</dbReference>
<evidence type="ECO:0008006" key="4">
    <source>
        <dbReference type="Google" id="ProtNLM"/>
    </source>
</evidence>
<gene>
    <name evidence="2" type="ORF">IZO911_LOCUS6350</name>
</gene>
<dbReference type="PANTHER" id="PTHR43722">
    <property type="entry name" value="PROLINE IMINOPEPTIDASE"/>
    <property type="match status" value="1"/>
</dbReference>
<comment type="caution">
    <text evidence="2">The sequence shown here is derived from an EMBL/GenBank/DDBJ whole genome shotgun (WGS) entry which is preliminary data.</text>
</comment>
<dbReference type="Proteomes" id="UP000663860">
    <property type="component" value="Unassembled WGS sequence"/>
</dbReference>
<name>A0A813S4N7_9BILA</name>
<feature type="signal peptide" evidence="1">
    <location>
        <begin position="1"/>
        <end position="19"/>
    </location>
</feature>
<dbReference type="SUPFAM" id="SSF53474">
    <property type="entry name" value="alpha/beta-Hydrolases"/>
    <property type="match status" value="1"/>
</dbReference>
<dbReference type="InterPro" id="IPR005944">
    <property type="entry name" value="Pro_iminopeptidase"/>
</dbReference>
<proteinExistence type="predicted"/>
<dbReference type="GO" id="GO:0005737">
    <property type="term" value="C:cytoplasm"/>
    <property type="evidence" value="ECO:0007669"/>
    <property type="project" value="InterPro"/>
</dbReference>
<evidence type="ECO:0000313" key="3">
    <source>
        <dbReference type="Proteomes" id="UP000663860"/>
    </source>
</evidence>
<evidence type="ECO:0000313" key="2">
    <source>
        <dbReference type="EMBL" id="CAF0790085.1"/>
    </source>
</evidence>
<dbReference type="EMBL" id="CAJNOE010000039">
    <property type="protein sequence ID" value="CAF0790085.1"/>
    <property type="molecule type" value="Genomic_DNA"/>
</dbReference>
<dbReference type="GO" id="GO:0006508">
    <property type="term" value="P:proteolysis"/>
    <property type="evidence" value="ECO:0007669"/>
    <property type="project" value="InterPro"/>
</dbReference>
<dbReference type="Gene3D" id="3.40.50.1820">
    <property type="entry name" value="alpha/beta hydrolase"/>
    <property type="match status" value="1"/>
</dbReference>
<evidence type="ECO:0000256" key="1">
    <source>
        <dbReference type="SAM" id="SignalP"/>
    </source>
</evidence>
<keyword evidence="1" id="KW-0732">Signal</keyword>
<dbReference type="GO" id="GO:0004177">
    <property type="term" value="F:aminopeptidase activity"/>
    <property type="evidence" value="ECO:0007669"/>
    <property type="project" value="UniProtKB-EC"/>
</dbReference>
<feature type="chain" id="PRO_5032720847" description="Prolyl aminopeptidase" evidence="1">
    <location>
        <begin position="20"/>
        <end position="189"/>
    </location>
</feature>
<organism evidence="2 3">
    <name type="scientific">Adineta steineri</name>
    <dbReference type="NCBI Taxonomy" id="433720"/>
    <lineage>
        <taxon>Eukaryota</taxon>
        <taxon>Metazoa</taxon>
        <taxon>Spiralia</taxon>
        <taxon>Gnathifera</taxon>
        <taxon>Rotifera</taxon>
        <taxon>Eurotatoria</taxon>
        <taxon>Bdelloidea</taxon>
        <taxon>Adinetida</taxon>
        <taxon>Adinetidae</taxon>
        <taxon>Adineta</taxon>
    </lineage>
</organism>
<reference evidence="2" key="1">
    <citation type="submission" date="2021-02" db="EMBL/GenBank/DDBJ databases">
        <authorList>
            <person name="Nowell W R."/>
        </authorList>
    </citation>
    <scope>NUCLEOTIDE SEQUENCE</scope>
</reference>
<accession>A0A813S4N7</accession>
<sequence>MWSIFIWSVVCLLLNDGWSLESHSSLRQSSTMLVASIPDTEYEQVIAERYLFAPFANESTAWSVLSTVRRAWQVTSLPQYHLQATEGVWLLTQTTTEALKISWMSLSANGTLGILTDIDLLKNADKIKDIPGVIVQGRYDVVCPARSAWDLHKVWPKGELHFVDAAGHSRKEPGIIHQLVNATDKFRDL</sequence>